<dbReference type="Proteomes" id="UP000193920">
    <property type="component" value="Unassembled WGS sequence"/>
</dbReference>
<name>A0A1Y2AU56_9FUNG</name>
<protein>
    <submittedName>
        <fullName evidence="1">UPF0157-domain-containing protein</fullName>
    </submittedName>
</protein>
<dbReference type="EMBL" id="MCOG01000205">
    <property type="protein sequence ID" value="ORY26123.1"/>
    <property type="molecule type" value="Genomic_DNA"/>
</dbReference>
<organism evidence="1 2">
    <name type="scientific">Neocallimastix californiae</name>
    <dbReference type="NCBI Taxonomy" id="1754190"/>
    <lineage>
        <taxon>Eukaryota</taxon>
        <taxon>Fungi</taxon>
        <taxon>Fungi incertae sedis</taxon>
        <taxon>Chytridiomycota</taxon>
        <taxon>Chytridiomycota incertae sedis</taxon>
        <taxon>Neocallimastigomycetes</taxon>
        <taxon>Neocallimastigales</taxon>
        <taxon>Neocallimastigaceae</taxon>
        <taxon>Neocallimastix</taxon>
    </lineage>
</organism>
<comment type="caution">
    <text evidence="1">The sequence shown here is derived from an EMBL/GenBank/DDBJ whole genome shotgun (WGS) entry which is preliminary data.</text>
</comment>
<dbReference type="PANTHER" id="PTHR34822:SF1">
    <property type="entry name" value="GRPB FAMILY PROTEIN"/>
    <property type="match status" value="1"/>
</dbReference>
<dbReference type="InterPro" id="IPR043519">
    <property type="entry name" value="NT_sf"/>
</dbReference>
<dbReference type="AlphaFoldDB" id="A0A1Y2AU56"/>
<evidence type="ECO:0000313" key="2">
    <source>
        <dbReference type="Proteomes" id="UP000193920"/>
    </source>
</evidence>
<dbReference type="InterPro" id="IPR007344">
    <property type="entry name" value="GrpB/CoaE"/>
</dbReference>
<dbReference type="SUPFAM" id="SSF81301">
    <property type="entry name" value="Nucleotidyltransferase"/>
    <property type="match status" value="1"/>
</dbReference>
<gene>
    <name evidence="1" type="ORF">LY90DRAFT_674690</name>
</gene>
<dbReference type="PANTHER" id="PTHR34822">
    <property type="entry name" value="GRPB DOMAIN PROTEIN (AFU_ORTHOLOGUE AFUA_1G01530)"/>
    <property type="match status" value="1"/>
</dbReference>
<accession>A0A1Y2AU56</accession>
<evidence type="ECO:0000313" key="1">
    <source>
        <dbReference type="EMBL" id="ORY26123.1"/>
    </source>
</evidence>
<proteinExistence type="predicted"/>
<dbReference type="Gene3D" id="3.30.460.10">
    <property type="entry name" value="Beta Polymerase, domain 2"/>
    <property type="match status" value="1"/>
</dbReference>
<dbReference type="OrthoDB" id="2160448at2759"/>
<sequence>MTVLGLKRGTVKLIPHQKEWEINAKETINLLKQLIGDIAIDIQHIGSTSIPTIHAKPIIDIVVGVDNLTDILPYKNLLQQYGVIFRGEVNLNQLLFVIGDMEKDTRTHHIHITPWNGKSWVNYINFRDYLIAFEEKAQIYDQYKQELALKYSNDRSQYTENKNDIIDKLLKEAYYWRKNS</sequence>
<keyword evidence="2" id="KW-1185">Reference proteome</keyword>
<reference evidence="1 2" key="1">
    <citation type="submission" date="2016-08" db="EMBL/GenBank/DDBJ databases">
        <title>A Parts List for Fungal Cellulosomes Revealed by Comparative Genomics.</title>
        <authorList>
            <consortium name="DOE Joint Genome Institute"/>
            <person name="Haitjema C.H."/>
            <person name="Gilmore S.P."/>
            <person name="Henske J.K."/>
            <person name="Solomon K.V."/>
            <person name="De Groot R."/>
            <person name="Kuo A."/>
            <person name="Mondo S.J."/>
            <person name="Salamov A.A."/>
            <person name="Labutti K."/>
            <person name="Zhao Z."/>
            <person name="Chiniquy J."/>
            <person name="Barry K."/>
            <person name="Brewer H.M."/>
            <person name="Purvine S.O."/>
            <person name="Wright A.T."/>
            <person name="Boxma B."/>
            <person name="Van Alen T."/>
            <person name="Hackstein J.H."/>
            <person name="Baker S.E."/>
            <person name="Grigoriev I.V."/>
            <person name="O'Malley M.A."/>
        </authorList>
    </citation>
    <scope>NUCLEOTIDE SEQUENCE [LARGE SCALE GENOMIC DNA]</scope>
    <source>
        <strain evidence="1 2">G1</strain>
    </source>
</reference>
<dbReference type="Pfam" id="PF04229">
    <property type="entry name" value="GrpB"/>
    <property type="match status" value="1"/>
</dbReference>